<evidence type="ECO:0000313" key="2">
    <source>
        <dbReference type="Proteomes" id="UP000008141"/>
    </source>
</evidence>
<dbReference type="InterPro" id="IPR002347">
    <property type="entry name" value="SDR_fam"/>
</dbReference>
<dbReference type="Pfam" id="PF13561">
    <property type="entry name" value="adh_short_C2"/>
    <property type="match status" value="1"/>
</dbReference>
<dbReference type="KEGG" id="cvr:CHLNCDRAFT_140068"/>
<dbReference type="PRINTS" id="PR00081">
    <property type="entry name" value="GDHRDH"/>
</dbReference>
<dbReference type="RefSeq" id="XP_005843677.1">
    <property type="nucleotide sequence ID" value="XM_005843615.1"/>
</dbReference>
<dbReference type="PANTHER" id="PTHR44147">
    <property type="entry name" value="DEHYDROGENASE/REDUCTASE SDR FAMILY MEMBER 1"/>
    <property type="match status" value="1"/>
</dbReference>
<evidence type="ECO:0000313" key="1">
    <source>
        <dbReference type="EMBL" id="EFN51575.1"/>
    </source>
</evidence>
<dbReference type="PANTHER" id="PTHR44147:SF2">
    <property type="entry name" value="DEHYDROGENASE_REDUCTASE SDR FAMILY MEMBER 1"/>
    <property type="match status" value="1"/>
</dbReference>
<protein>
    <submittedName>
        <fullName evidence="1">Uncharacterized protein</fullName>
    </submittedName>
</protein>
<dbReference type="GeneID" id="17350976"/>
<dbReference type="eggNOG" id="KOG0725">
    <property type="taxonomic scope" value="Eukaryota"/>
</dbReference>
<accession>E1ZRI4</accession>
<dbReference type="STRING" id="554065.E1ZRI4"/>
<dbReference type="OMA" id="QVYGFTD"/>
<reference evidence="1 2" key="1">
    <citation type="journal article" date="2010" name="Plant Cell">
        <title>The Chlorella variabilis NC64A genome reveals adaptation to photosymbiosis, coevolution with viruses, and cryptic sex.</title>
        <authorList>
            <person name="Blanc G."/>
            <person name="Duncan G."/>
            <person name="Agarkova I."/>
            <person name="Borodovsky M."/>
            <person name="Gurnon J."/>
            <person name="Kuo A."/>
            <person name="Lindquist E."/>
            <person name="Lucas S."/>
            <person name="Pangilinan J."/>
            <person name="Polle J."/>
            <person name="Salamov A."/>
            <person name="Terry A."/>
            <person name="Yamada T."/>
            <person name="Dunigan D.D."/>
            <person name="Grigoriev I.V."/>
            <person name="Claverie J.M."/>
            <person name="Van Etten J.L."/>
        </authorList>
    </citation>
    <scope>NUCLEOTIDE SEQUENCE [LARGE SCALE GENOMIC DNA]</scope>
    <source>
        <strain evidence="1 2">NC64A</strain>
    </source>
</reference>
<dbReference type="EMBL" id="GL433862">
    <property type="protein sequence ID" value="EFN51575.1"/>
    <property type="molecule type" value="Genomic_DNA"/>
</dbReference>
<dbReference type="AlphaFoldDB" id="E1ZRI4"/>
<sequence>MENVAVRAPAHAKLAGHRNVCAGVARALGSAGATVYVTGRSVRGGAPPADGAAGTVQDTADEVAALFSRVQREQGRLDVLVNAAWGGNELPRLQADWGTPSWEVEAAAYWDSMFVAGVRAALVASQHAARLMAAQGSGLIVSVSFGAGGGSSPYLGNLYYDLAKASLNRLAFCLGEELRPMGVASVALSPGHMRTERVLQAYKTDEQHWREVPELAAGSETPEYLGRAVAALAGDAAVLRHSGQVLLVAELARQYGFTDVDGSIPPPFQLPGAE</sequence>
<dbReference type="OrthoDB" id="1933717at2759"/>
<dbReference type="Proteomes" id="UP000008141">
    <property type="component" value="Unassembled WGS sequence"/>
</dbReference>
<dbReference type="SUPFAM" id="SSF51735">
    <property type="entry name" value="NAD(P)-binding Rossmann-fold domains"/>
    <property type="match status" value="1"/>
</dbReference>
<dbReference type="InParanoid" id="E1ZRI4"/>
<name>E1ZRI4_CHLVA</name>
<dbReference type="Gene3D" id="3.40.50.720">
    <property type="entry name" value="NAD(P)-binding Rossmann-like Domain"/>
    <property type="match status" value="1"/>
</dbReference>
<keyword evidence="2" id="KW-1185">Reference proteome</keyword>
<proteinExistence type="predicted"/>
<dbReference type="InterPro" id="IPR036291">
    <property type="entry name" value="NAD(P)-bd_dom_sf"/>
</dbReference>
<organism evidence="2">
    <name type="scientific">Chlorella variabilis</name>
    <name type="common">Green alga</name>
    <dbReference type="NCBI Taxonomy" id="554065"/>
    <lineage>
        <taxon>Eukaryota</taxon>
        <taxon>Viridiplantae</taxon>
        <taxon>Chlorophyta</taxon>
        <taxon>core chlorophytes</taxon>
        <taxon>Trebouxiophyceae</taxon>
        <taxon>Chlorellales</taxon>
        <taxon>Chlorellaceae</taxon>
        <taxon>Chlorella clade</taxon>
        <taxon>Chlorella</taxon>
    </lineage>
</organism>
<gene>
    <name evidence="1" type="ORF">CHLNCDRAFT_140068</name>
</gene>